<dbReference type="STRING" id="403673.A0A177WYA9"/>
<feature type="transmembrane region" description="Helical" evidence="13">
    <location>
        <begin position="335"/>
        <end position="354"/>
    </location>
</feature>
<dbReference type="GO" id="GO:0051751">
    <property type="term" value="F:alpha-1,4-mannosyltransferase activity"/>
    <property type="evidence" value="ECO:0007669"/>
    <property type="project" value="InterPro"/>
</dbReference>
<evidence type="ECO:0000256" key="12">
    <source>
        <dbReference type="ARBA" id="ARBA00025399"/>
    </source>
</evidence>
<gene>
    <name evidence="14" type="ORF">BDEG_27713</name>
</gene>
<dbReference type="Proteomes" id="UP000077115">
    <property type="component" value="Unassembled WGS sequence"/>
</dbReference>
<dbReference type="Pfam" id="PF05007">
    <property type="entry name" value="Mannosyl_trans"/>
    <property type="match status" value="1"/>
</dbReference>
<sequence length="417" mass="47444">MTAMNSLASLIWMGIALRVGLLIYATVQDTHPVIKYTDIDYSVFSDAAAYLVSPVGPNSPFARSTYRYTPLLAYMMIPNIVLHQLFGKILFCICDLVVGAFLFAILRILGRMHGIDTMPPRRACLYAALWTLNPFVAVISTRGSAESVVAALVLGSLWGILSGRMRTGAVLFGIAVHFKIYPIIYAVPFWFGVDWASTITLKTSKSRTKFKMCFWSWRRVEFALISGSTFIALTYVMYILHGDEFINEAYLYHIIRKDHRHNFSLYFYEMYLKSSLIFQAQETQTLAQRLAYIFGAIGSFLPQLGLVGFVGIMFAHDLPTACFLQTFAFVMLNKYFLWYICLLPLVLPFSRLTCDRWQRGIVLVVAWVVGQCIWLSQAYRLEHLGHNTFTELWLSGIVFFVINVFILNTIIANQSIT</sequence>
<evidence type="ECO:0000256" key="4">
    <source>
        <dbReference type="ARBA" id="ARBA00013797"/>
    </source>
</evidence>
<reference evidence="14 15" key="2">
    <citation type="submission" date="2016-05" db="EMBL/GenBank/DDBJ databases">
        <title>Lineage-specific infection strategies underlie the spectrum of fungal disease in amphibians.</title>
        <authorList>
            <person name="Cuomo C.A."/>
            <person name="Farrer R.A."/>
            <person name="James T."/>
            <person name="Longcore J."/>
            <person name="Birren B."/>
        </authorList>
    </citation>
    <scope>NUCLEOTIDE SEQUENCE [LARGE SCALE GENOMIC DNA]</scope>
    <source>
        <strain evidence="14 15">JEL423</strain>
    </source>
</reference>
<dbReference type="OrthoDB" id="1741594at2759"/>
<dbReference type="AlphaFoldDB" id="A0A177WYA9"/>
<keyword evidence="7 13" id="KW-0808">Transferase</keyword>
<evidence type="ECO:0000256" key="2">
    <source>
        <dbReference type="ARBA" id="ARBA00004687"/>
    </source>
</evidence>
<evidence type="ECO:0000256" key="5">
    <source>
        <dbReference type="ARBA" id="ARBA00022502"/>
    </source>
</evidence>
<feature type="transmembrane region" description="Helical" evidence="13">
    <location>
        <begin position="290"/>
        <end position="315"/>
    </location>
</feature>
<keyword evidence="8 13" id="KW-0812">Transmembrane</keyword>
<dbReference type="EMBL" id="DS022312">
    <property type="protein sequence ID" value="OAJ44491.1"/>
    <property type="molecule type" value="Genomic_DNA"/>
</dbReference>
<evidence type="ECO:0000313" key="14">
    <source>
        <dbReference type="EMBL" id="OAJ44491.1"/>
    </source>
</evidence>
<feature type="transmembrane region" description="Helical" evidence="13">
    <location>
        <begin position="222"/>
        <end position="241"/>
    </location>
</feature>
<dbReference type="GO" id="GO:0004376">
    <property type="term" value="F:GPI mannosyltransferase activity"/>
    <property type="evidence" value="ECO:0007669"/>
    <property type="project" value="InterPro"/>
</dbReference>
<feature type="transmembrane region" description="Helical" evidence="13">
    <location>
        <begin position="392"/>
        <end position="411"/>
    </location>
</feature>
<keyword evidence="9 13" id="KW-0256">Endoplasmic reticulum</keyword>
<feature type="transmembrane region" description="Helical" evidence="13">
    <location>
        <begin position="180"/>
        <end position="201"/>
    </location>
</feature>
<evidence type="ECO:0000256" key="9">
    <source>
        <dbReference type="ARBA" id="ARBA00022824"/>
    </source>
</evidence>
<keyword evidence="5 13" id="KW-0337">GPI-anchor biosynthesis</keyword>
<feature type="transmembrane region" description="Helical" evidence="13">
    <location>
        <begin position="127"/>
        <end position="160"/>
    </location>
</feature>
<evidence type="ECO:0000256" key="8">
    <source>
        <dbReference type="ARBA" id="ARBA00022692"/>
    </source>
</evidence>
<comment type="function">
    <text evidence="12 13">Mannosyltransferase involved in glycosylphosphatidylinositol-anchor biosynthesis. Transfers the first alpha-1,4-mannose to GlcN-acyl-PI during GPI precursor assembly. Required for cell wall integrity.</text>
</comment>
<name>A0A177WYA9_BATDL</name>
<evidence type="ECO:0000313" key="15">
    <source>
        <dbReference type="Proteomes" id="UP000077115"/>
    </source>
</evidence>
<accession>A0A177WYA9</accession>
<dbReference type="GO" id="GO:0006506">
    <property type="term" value="P:GPI anchor biosynthetic process"/>
    <property type="evidence" value="ECO:0007669"/>
    <property type="project" value="UniProtKB-UniPathway"/>
</dbReference>
<keyword evidence="10 13" id="KW-1133">Transmembrane helix</keyword>
<dbReference type="InterPro" id="IPR007704">
    <property type="entry name" value="PIG-M"/>
</dbReference>
<protein>
    <recommendedName>
        <fullName evidence="4 13">GPI mannosyltransferase 1</fullName>
        <ecNumber evidence="13">2.4.1.-</ecNumber>
    </recommendedName>
    <alternativeName>
        <fullName evidence="13">GPI mannosyltransferase I</fullName>
    </alternativeName>
</protein>
<feature type="transmembrane region" description="Helical" evidence="13">
    <location>
        <begin position="361"/>
        <end position="380"/>
    </location>
</feature>
<dbReference type="eggNOG" id="KOG3893">
    <property type="taxonomic scope" value="Eukaryota"/>
</dbReference>
<evidence type="ECO:0000256" key="6">
    <source>
        <dbReference type="ARBA" id="ARBA00022676"/>
    </source>
</evidence>
<feature type="transmembrane region" description="Helical" evidence="13">
    <location>
        <begin position="85"/>
        <end position="106"/>
    </location>
</feature>
<dbReference type="PANTHER" id="PTHR12886">
    <property type="entry name" value="PIG-M MANNOSYLTRANSFERASE"/>
    <property type="match status" value="1"/>
</dbReference>
<dbReference type="PANTHER" id="PTHR12886:SF0">
    <property type="entry name" value="GPI MANNOSYLTRANSFERASE 1"/>
    <property type="match status" value="1"/>
</dbReference>
<comment type="subcellular location">
    <subcellularLocation>
        <location evidence="1 13">Endoplasmic reticulum membrane</location>
        <topology evidence="1 13">Multi-pass membrane protein</topology>
    </subcellularLocation>
</comment>
<organism evidence="14 15">
    <name type="scientific">Batrachochytrium dendrobatidis (strain JEL423)</name>
    <dbReference type="NCBI Taxonomy" id="403673"/>
    <lineage>
        <taxon>Eukaryota</taxon>
        <taxon>Fungi</taxon>
        <taxon>Fungi incertae sedis</taxon>
        <taxon>Chytridiomycota</taxon>
        <taxon>Chytridiomycota incertae sedis</taxon>
        <taxon>Chytridiomycetes</taxon>
        <taxon>Rhizophydiales</taxon>
        <taxon>Rhizophydiales incertae sedis</taxon>
        <taxon>Batrachochytrium</taxon>
    </lineage>
</organism>
<proteinExistence type="inferred from homology"/>
<keyword evidence="11 13" id="KW-0472">Membrane</keyword>
<feature type="transmembrane region" description="Helical" evidence="13">
    <location>
        <begin position="7"/>
        <end position="27"/>
    </location>
</feature>
<reference evidence="14 15" key="1">
    <citation type="submission" date="2006-10" db="EMBL/GenBank/DDBJ databases">
        <title>The Genome Sequence of Batrachochytrium dendrobatidis JEL423.</title>
        <authorList>
            <consortium name="The Broad Institute Genome Sequencing Platform"/>
            <person name="Birren B."/>
            <person name="Lander E."/>
            <person name="Galagan J."/>
            <person name="Cuomo C."/>
            <person name="Devon K."/>
            <person name="Jaffe D."/>
            <person name="Butler J."/>
            <person name="Alvarez P."/>
            <person name="Gnerre S."/>
            <person name="Grabherr M."/>
            <person name="Kleber M."/>
            <person name="Mauceli E."/>
            <person name="Brockman W."/>
            <person name="Young S."/>
            <person name="LaButti K."/>
            <person name="Sykes S."/>
            <person name="DeCaprio D."/>
            <person name="Crawford M."/>
            <person name="Koehrsen M."/>
            <person name="Engels R."/>
            <person name="Montgomery P."/>
            <person name="Pearson M."/>
            <person name="Howarth C."/>
            <person name="Larson L."/>
            <person name="White J."/>
            <person name="O'Leary S."/>
            <person name="Kodira C."/>
            <person name="Zeng Q."/>
            <person name="Yandava C."/>
            <person name="Alvarado L."/>
            <person name="Longcore J."/>
            <person name="James T."/>
        </authorList>
    </citation>
    <scope>NUCLEOTIDE SEQUENCE [LARGE SCALE GENOMIC DNA]</scope>
    <source>
        <strain evidence="14 15">JEL423</strain>
    </source>
</reference>
<evidence type="ECO:0000256" key="11">
    <source>
        <dbReference type="ARBA" id="ARBA00023136"/>
    </source>
</evidence>
<dbReference type="GO" id="GO:0005789">
    <property type="term" value="C:endoplasmic reticulum membrane"/>
    <property type="evidence" value="ECO:0007669"/>
    <property type="project" value="UniProtKB-SubCell"/>
</dbReference>
<keyword evidence="6 13" id="KW-0328">Glycosyltransferase</keyword>
<dbReference type="VEuPathDB" id="FungiDB:BDEG_27713"/>
<dbReference type="EC" id="2.4.1.-" evidence="13"/>
<comment type="similarity">
    <text evidence="3 13">Belongs to the PIGM family.</text>
</comment>
<evidence type="ECO:0000256" key="7">
    <source>
        <dbReference type="ARBA" id="ARBA00022679"/>
    </source>
</evidence>
<comment type="pathway">
    <text evidence="2 13">Glycolipid biosynthesis; glycosylphosphatidylinositol-anchor biosynthesis.</text>
</comment>
<dbReference type="UniPathway" id="UPA00196"/>
<dbReference type="GO" id="GO:1990529">
    <property type="term" value="C:glycosylphosphatidylinositol-mannosyltransferase I complex"/>
    <property type="evidence" value="ECO:0007669"/>
    <property type="project" value="TreeGrafter"/>
</dbReference>
<evidence type="ECO:0000256" key="13">
    <source>
        <dbReference type="RuleBase" id="RU365064"/>
    </source>
</evidence>
<evidence type="ECO:0000256" key="10">
    <source>
        <dbReference type="ARBA" id="ARBA00022989"/>
    </source>
</evidence>
<evidence type="ECO:0000256" key="3">
    <source>
        <dbReference type="ARBA" id="ARBA00011071"/>
    </source>
</evidence>
<evidence type="ECO:0000256" key="1">
    <source>
        <dbReference type="ARBA" id="ARBA00004477"/>
    </source>
</evidence>